<evidence type="ECO:0000256" key="1">
    <source>
        <dbReference type="ARBA" id="ARBA00004123"/>
    </source>
</evidence>
<name>A0A9D3SKX4_9TELE</name>
<accession>A0A9D3SKX4</accession>
<proteinExistence type="inferred from homology"/>
<dbReference type="GO" id="GO:0005634">
    <property type="term" value="C:nucleus"/>
    <property type="evidence" value="ECO:0007669"/>
    <property type="project" value="UniProtKB-SubCell"/>
</dbReference>
<protein>
    <recommendedName>
        <fullName evidence="7">RRM domain-containing protein</fullName>
    </recommendedName>
</protein>
<dbReference type="Gene3D" id="3.30.70.330">
    <property type="match status" value="1"/>
</dbReference>
<dbReference type="GO" id="GO:0006397">
    <property type="term" value="P:mRNA processing"/>
    <property type="evidence" value="ECO:0007669"/>
    <property type="project" value="UniProtKB-KW"/>
</dbReference>
<comment type="subcellular location">
    <subcellularLocation>
        <location evidence="1">Nucleus</location>
    </subcellularLocation>
</comment>
<evidence type="ECO:0000313" key="9">
    <source>
        <dbReference type="Proteomes" id="UP000824219"/>
    </source>
</evidence>
<evidence type="ECO:0000256" key="5">
    <source>
        <dbReference type="PROSITE-ProRule" id="PRU00176"/>
    </source>
</evidence>
<feature type="region of interest" description="Disordered" evidence="6">
    <location>
        <begin position="167"/>
        <end position="196"/>
    </location>
</feature>
<feature type="domain" description="RRM" evidence="7">
    <location>
        <begin position="72"/>
        <end position="152"/>
    </location>
</feature>
<dbReference type="EMBL" id="JAHKSW010000010">
    <property type="protein sequence ID" value="KAG7327817.1"/>
    <property type="molecule type" value="Genomic_DNA"/>
</dbReference>
<dbReference type="InterPro" id="IPR012677">
    <property type="entry name" value="Nucleotide-bd_a/b_plait_sf"/>
</dbReference>
<dbReference type="InterPro" id="IPR034772">
    <property type="entry name" value="CPSF6/7"/>
</dbReference>
<dbReference type="Pfam" id="PF25524">
    <property type="entry name" value="RSLD_CPSF6"/>
    <property type="match status" value="1"/>
</dbReference>
<dbReference type="OrthoDB" id="10065185at2759"/>
<reference evidence="8 9" key="1">
    <citation type="submission" date="2021-06" db="EMBL/GenBank/DDBJ databases">
        <title>Chromosome-level genome assembly of the red-tail catfish (Hemibagrus wyckioides).</title>
        <authorList>
            <person name="Shao F."/>
        </authorList>
    </citation>
    <scope>NUCLEOTIDE SEQUENCE [LARGE SCALE GENOMIC DNA]</scope>
    <source>
        <strain evidence="8">EC202008001</strain>
        <tissue evidence="8">Blood</tissue>
    </source>
</reference>
<dbReference type="Proteomes" id="UP000824219">
    <property type="component" value="Linkage Group LG10"/>
</dbReference>
<keyword evidence="9" id="KW-1185">Reference proteome</keyword>
<dbReference type="InterPro" id="IPR057951">
    <property type="entry name" value="CPSF6/7_RSLD_N"/>
</dbReference>
<evidence type="ECO:0000256" key="2">
    <source>
        <dbReference type="ARBA" id="ARBA00006265"/>
    </source>
</evidence>
<evidence type="ECO:0000313" key="8">
    <source>
        <dbReference type="EMBL" id="KAG7327817.1"/>
    </source>
</evidence>
<dbReference type="InterPro" id="IPR035979">
    <property type="entry name" value="RBD_domain_sf"/>
</dbReference>
<keyword evidence="5" id="KW-0694">RNA-binding</keyword>
<evidence type="ECO:0000259" key="7">
    <source>
        <dbReference type="PROSITE" id="PS50102"/>
    </source>
</evidence>
<keyword evidence="3" id="KW-0507">mRNA processing</keyword>
<feature type="compositionally biased region" description="Basic and acidic residues" evidence="6">
    <location>
        <begin position="170"/>
        <end position="181"/>
    </location>
</feature>
<dbReference type="SUPFAM" id="SSF54928">
    <property type="entry name" value="RNA-binding domain, RBD"/>
    <property type="match status" value="1"/>
</dbReference>
<gene>
    <name evidence="8" type="ORF">KOW79_009423</name>
</gene>
<dbReference type="PROSITE" id="PS50102">
    <property type="entry name" value="RRM"/>
    <property type="match status" value="1"/>
</dbReference>
<organism evidence="8 9">
    <name type="scientific">Hemibagrus wyckioides</name>
    <dbReference type="NCBI Taxonomy" id="337641"/>
    <lineage>
        <taxon>Eukaryota</taxon>
        <taxon>Metazoa</taxon>
        <taxon>Chordata</taxon>
        <taxon>Craniata</taxon>
        <taxon>Vertebrata</taxon>
        <taxon>Euteleostomi</taxon>
        <taxon>Actinopterygii</taxon>
        <taxon>Neopterygii</taxon>
        <taxon>Teleostei</taxon>
        <taxon>Ostariophysi</taxon>
        <taxon>Siluriformes</taxon>
        <taxon>Bagridae</taxon>
        <taxon>Hemibagrus</taxon>
    </lineage>
</organism>
<keyword evidence="4" id="KW-0539">Nucleus</keyword>
<dbReference type="InterPro" id="IPR000504">
    <property type="entry name" value="RRM_dom"/>
</dbReference>
<dbReference type="SMART" id="SM00360">
    <property type="entry name" value="RRM"/>
    <property type="match status" value="1"/>
</dbReference>
<evidence type="ECO:0000256" key="3">
    <source>
        <dbReference type="ARBA" id="ARBA00022664"/>
    </source>
</evidence>
<comment type="similarity">
    <text evidence="2">Belongs to the RRM CPSF6/7 family.</text>
</comment>
<sequence length="425" mass="46922">MEASKGVSGVAEHVDIYEDLKTEEAGDPLEAEADALYDDVLTGSVDSESTLGKQECKEDGKSAEECGGGKRFSVYIGNFTWWTSDSDLIAMVQKQGVKDIVEVKFAENRINGQSKGYAEVVVSTEVSLNRLLDTMPQCKISGEKVECRHVSQRSLAEFEALARKRISIRPNHEGDSKRAEARGSSTSSPSDLQTLPLPLMFPPAKPPLLMPSFYSTFPPPPLPLPPPPPLFSTPPPLFHPPLPHTHIPNTHIPSPHIPNTHTQNSHTRSLHINPAFFPPNPATCSSNNNNNNNNRKTRTVFSQPGDGDFEELINRNRTIASSAITKAISTATSGDIRMAIETLYTATAVIKQSRVFYDKRCRMLVESLNNCLNSIETKCFPSSKRHRSQERGVTESTETGIDGKFPAVFLSRTRHVAHVYTWRSS</sequence>
<dbReference type="PANTHER" id="PTHR23204">
    <property type="entry name" value="CLEAVAGE AND POLYADENYLATION SPECIFIC FACTOR"/>
    <property type="match status" value="1"/>
</dbReference>
<dbReference type="GO" id="GO:0003723">
    <property type="term" value="F:RNA binding"/>
    <property type="evidence" value="ECO:0007669"/>
    <property type="project" value="UniProtKB-UniRule"/>
</dbReference>
<dbReference type="AlphaFoldDB" id="A0A9D3SKX4"/>
<evidence type="ECO:0000256" key="6">
    <source>
        <dbReference type="SAM" id="MobiDB-lite"/>
    </source>
</evidence>
<feature type="compositionally biased region" description="Polar residues" evidence="6">
    <location>
        <begin position="183"/>
        <end position="193"/>
    </location>
</feature>
<evidence type="ECO:0000256" key="4">
    <source>
        <dbReference type="ARBA" id="ARBA00023242"/>
    </source>
</evidence>
<comment type="caution">
    <text evidence="8">The sequence shown here is derived from an EMBL/GenBank/DDBJ whole genome shotgun (WGS) entry which is preliminary data.</text>
</comment>